<gene>
    <name evidence="5" type="ORF">Kpol_1010p62</name>
</gene>
<feature type="coiled-coil region" evidence="3">
    <location>
        <begin position="816"/>
        <end position="906"/>
    </location>
</feature>
<dbReference type="OrthoDB" id="45365at2759"/>
<dbReference type="GO" id="GO:0005935">
    <property type="term" value="C:cellular bud neck"/>
    <property type="evidence" value="ECO:0007669"/>
    <property type="project" value="EnsemblFungi"/>
</dbReference>
<dbReference type="GO" id="GO:0090337">
    <property type="term" value="P:regulation of formin-nucleated actin cable assembly"/>
    <property type="evidence" value="ECO:0007669"/>
    <property type="project" value="EnsemblFungi"/>
</dbReference>
<evidence type="ECO:0000256" key="3">
    <source>
        <dbReference type="SAM" id="Coils"/>
    </source>
</evidence>
<feature type="region of interest" description="Disordered" evidence="4">
    <location>
        <begin position="563"/>
        <end position="595"/>
    </location>
</feature>
<keyword evidence="1" id="KW-0880">Kelch repeat</keyword>
<dbReference type="eggNOG" id="KOG0379">
    <property type="taxonomic scope" value="Eukaryota"/>
</dbReference>
<feature type="coiled-coil region" evidence="3">
    <location>
        <begin position="639"/>
        <end position="685"/>
    </location>
</feature>
<keyword evidence="6" id="KW-1185">Reference proteome</keyword>
<dbReference type="GO" id="GO:0005938">
    <property type="term" value="C:cell cortex"/>
    <property type="evidence" value="ECO:0007669"/>
    <property type="project" value="EnsemblFungi"/>
</dbReference>
<dbReference type="AlphaFoldDB" id="A7TIK6"/>
<feature type="coiled-coil region" evidence="3">
    <location>
        <begin position="732"/>
        <end position="766"/>
    </location>
</feature>
<dbReference type="PANTHER" id="PTHR46093">
    <property type="entry name" value="ACYL-COA-BINDING DOMAIN-CONTAINING PROTEIN 5"/>
    <property type="match status" value="1"/>
</dbReference>
<accession>A7TIK6</accession>
<evidence type="ECO:0000313" key="6">
    <source>
        <dbReference type="Proteomes" id="UP000000267"/>
    </source>
</evidence>
<dbReference type="InParanoid" id="A7TIK6"/>
<evidence type="ECO:0000313" key="5">
    <source>
        <dbReference type="EMBL" id="EDO17944.1"/>
    </source>
</evidence>
<dbReference type="OMA" id="CSDESFQ"/>
<dbReference type="GO" id="GO:0000755">
    <property type="term" value="P:cytogamy"/>
    <property type="evidence" value="ECO:0007669"/>
    <property type="project" value="EnsemblFungi"/>
</dbReference>
<dbReference type="GO" id="GO:0001100">
    <property type="term" value="P:negative regulation of exit from mitosis"/>
    <property type="evidence" value="ECO:0007669"/>
    <property type="project" value="EnsemblFungi"/>
</dbReference>
<dbReference type="GO" id="GO:0043332">
    <property type="term" value="C:mating projection tip"/>
    <property type="evidence" value="ECO:0007669"/>
    <property type="project" value="EnsemblFungi"/>
</dbReference>
<dbReference type="PANTHER" id="PTHR46093:SF18">
    <property type="entry name" value="FIBRONECTIN TYPE-III DOMAIN-CONTAINING PROTEIN"/>
    <property type="match status" value="1"/>
</dbReference>
<dbReference type="Gene3D" id="2.120.10.80">
    <property type="entry name" value="Kelch-type beta propeller"/>
    <property type="match status" value="2"/>
</dbReference>
<dbReference type="Proteomes" id="UP000000267">
    <property type="component" value="Unassembled WGS sequence"/>
</dbReference>
<protein>
    <submittedName>
        <fullName evidence="5">Uncharacterized protein</fullName>
    </submittedName>
</protein>
<dbReference type="Pfam" id="PF24681">
    <property type="entry name" value="Kelch_KLHDC2_KLHL20_DRC7"/>
    <property type="match status" value="1"/>
</dbReference>
<sequence>MSRIRQANSTTTKNNHSNQRNISGAATNLSQNEYTPWNRFKLNPSPFPRYRHVASSHASKDDTLFIIGGLREQSVYGDVWSINHKDDKSFSASSIEITPTTPPPRVGHASTICGNALILFGGDTHKVNEDGLMDDDLYLFNLNSYKWTIPEPIGLRPLGRYGHKISIIATQPTKTKLFLFGGQFDDTYFNDLSMFDLSTFRKPDAQWEFIKPKSFFPPPVSNHTMISYDNKLWVFGGETLQGLINEVFVYDPIVNDWSVIETTGSSPPPIQEHAAVVYKNLMCVVGGKDSKDNYMNSVYFLNLNTLKWFKLPHINPGIMQGRSGHTATLLNDDSILILSGDKNDFARPGENDFHTSDSDLGNGTIMYTLDLSKLSELCPGIFNNNIYYSASETSIVNNSMDNLTPDKNHPVSRNNTPSITNQRQIFPDILTPYVPQGVNTPNTMNNVQTPNLKSAVIVNSGSGSDAKGHKRAMSDLMKPSSPAPNLPLPELLSRTPELPTPNPPHVLALSSIANKLADEKSSNTYTTSHVTSPSNASIETGNRLSSTLDYTIDIDAYFEDGDSIRGSNQFGTPSKPSKLSRSEIQDSSIDQDETIQPSSISLVKQSDFDNSSNDSFSKYSLKQLKTELENIKNVTRTKALEASNYIKELETQVSELKNNSDPNQISNLQVKNSALESEVITLKSKLSANENILGSAFLDTDNLNKIIRSQNTKLQQIKDANDSNSNYLKKELMDLKVENENLKFENEQLKQKLKLQEDRDSELNENVKLYSSQLQELIMHWKREKSIRETVVTLEEDEVTNSSVTKSPIIELNSKLEMLLSENKKVTDINEELTDELETLQKQFDLKNNELEDKNKILKQLEQKYQSGLDSLIKTSKSLEASQVDLGKYKQQITKQQKEINSLRVSRNGSSGQLDSDNETRVNEEIKLLESRFNSNMNGLKAELYVISQERDHLKDEVLSMKKELLSLDLSQL</sequence>
<dbReference type="KEGG" id="vpo:Kpol_1010p62"/>
<dbReference type="HOGENOM" id="CLU_005472_0_0_1"/>
<dbReference type="GO" id="GO:0060627">
    <property type="term" value="P:regulation of vesicle-mediated transport"/>
    <property type="evidence" value="ECO:0007669"/>
    <property type="project" value="EnsemblFungi"/>
</dbReference>
<dbReference type="GO" id="GO:0090029">
    <property type="term" value="P:negative regulation of pheromone-dependent signal transduction involved in conjugation with cellular fusion"/>
    <property type="evidence" value="ECO:0007669"/>
    <property type="project" value="EnsemblFungi"/>
</dbReference>
<feature type="compositionally biased region" description="Polar residues" evidence="4">
    <location>
        <begin position="565"/>
        <end position="579"/>
    </location>
</feature>
<dbReference type="GO" id="GO:1990615">
    <property type="term" value="C:Kelch-containing formin regulatory complex"/>
    <property type="evidence" value="ECO:0007669"/>
    <property type="project" value="EnsemblFungi"/>
</dbReference>
<dbReference type="GeneID" id="5546201"/>
<dbReference type="EMBL" id="DS480396">
    <property type="protein sequence ID" value="EDO17944.1"/>
    <property type="molecule type" value="Genomic_DNA"/>
</dbReference>
<dbReference type="GO" id="GO:0005934">
    <property type="term" value="C:cellular bud tip"/>
    <property type="evidence" value="ECO:0007669"/>
    <property type="project" value="EnsemblFungi"/>
</dbReference>
<feature type="region of interest" description="Disordered" evidence="4">
    <location>
        <begin position="460"/>
        <end position="487"/>
    </location>
</feature>
<dbReference type="GO" id="GO:0008360">
    <property type="term" value="P:regulation of cell shape"/>
    <property type="evidence" value="ECO:0007669"/>
    <property type="project" value="EnsemblFungi"/>
</dbReference>
<organism evidence="6">
    <name type="scientific">Vanderwaltozyma polyspora (strain ATCC 22028 / DSM 70294 / BCRC 21397 / CBS 2163 / NBRC 10782 / NRRL Y-8283 / UCD 57-17)</name>
    <name type="common">Kluyveromyces polysporus</name>
    <dbReference type="NCBI Taxonomy" id="436907"/>
    <lineage>
        <taxon>Eukaryota</taxon>
        <taxon>Fungi</taxon>
        <taxon>Dikarya</taxon>
        <taxon>Ascomycota</taxon>
        <taxon>Saccharomycotina</taxon>
        <taxon>Saccharomycetes</taxon>
        <taxon>Saccharomycetales</taxon>
        <taxon>Saccharomycetaceae</taxon>
        <taxon>Vanderwaltozyma</taxon>
    </lineage>
</organism>
<dbReference type="SUPFAM" id="SSF117281">
    <property type="entry name" value="Kelch motif"/>
    <property type="match status" value="1"/>
</dbReference>
<keyword evidence="2" id="KW-0677">Repeat</keyword>
<keyword evidence="3" id="KW-0175">Coiled coil</keyword>
<evidence type="ECO:0000256" key="1">
    <source>
        <dbReference type="ARBA" id="ARBA00022441"/>
    </source>
</evidence>
<dbReference type="Gene3D" id="1.10.287.1490">
    <property type="match status" value="1"/>
</dbReference>
<proteinExistence type="predicted"/>
<feature type="region of interest" description="Disordered" evidence="4">
    <location>
        <begin position="1"/>
        <end position="28"/>
    </location>
</feature>
<dbReference type="RefSeq" id="XP_001645802.1">
    <property type="nucleotide sequence ID" value="XM_001645752.1"/>
</dbReference>
<evidence type="ECO:0000256" key="2">
    <source>
        <dbReference type="ARBA" id="ARBA00022737"/>
    </source>
</evidence>
<reference evidence="5 6" key="1">
    <citation type="journal article" date="2007" name="Proc. Natl. Acad. Sci. U.S.A.">
        <title>Independent sorting-out of thousands of duplicated gene pairs in two yeast species descended from a whole-genome duplication.</title>
        <authorList>
            <person name="Scannell D.R."/>
            <person name="Frank A.C."/>
            <person name="Conant G.C."/>
            <person name="Byrne K.P."/>
            <person name="Woolfit M."/>
            <person name="Wolfe K.H."/>
        </authorList>
    </citation>
    <scope>NUCLEOTIDE SEQUENCE [LARGE SCALE GENOMIC DNA]</scope>
    <source>
        <strain evidence="6">ATCC 22028 / DSM 70294 / BCRC 21397 / CBS 2163 / NBRC 10782 / NRRL Y-8283 / UCD 57-17</strain>
    </source>
</reference>
<name>A7TIK6_VANPO</name>
<dbReference type="InterPro" id="IPR015915">
    <property type="entry name" value="Kelch-typ_b-propeller"/>
</dbReference>
<dbReference type="STRING" id="436907.A7TIK6"/>
<dbReference type="PhylomeDB" id="A7TIK6"/>
<dbReference type="GO" id="GO:0032465">
    <property type="term" value="P:regulation of cytokinesis"/>
    <property type="evidence" value="ECO:0007669"/>
    <property type="project" value="EnsemblFungi"/>
</dbReference>
<evidence type="ECO:0000256" key="4">
    <source>
        <dbReference type="SAM" id="MobiDB-lite"/>
    </source>
</evidence>
<dbReference type="GO" id="GO:0042802">
    <property type="term" value="F:identical protein binding"/>
    <property type="evidence" value="ECO:0007669"/>
    <property type="project" value="EnsemblFungi"/>
</dbReference>